<evidence type="ECO:0000313" key="21">
    <source>
        <dbReference type="Proteomes" id="UP001591681"/>
    </source>
</evidence>
<keyword evidence="3 12" id="KW-0645">Protease</keyword>
<feature type="domain" description="UBP-type" evidence="19">
    <location>
        <begin position="168"/>
        <end position="276"/>
    </location>
</feature>
<dbReference type="GO" id="GO:0006508">
    <property type="term" value="P:proteolysis"/>
    <property type="evidence" value="ECO:0007669"/>
    <property type="project" value="UniProtKB-KW"/>
</dbReference>
<dbReference type="InterPro" id="IPR050185">
    <property type="entry name" value="Ub_carboxyl-term_hydrolase"/>
</dbReference>
<evidence type="ECO:0000256" key="6">
    <source>
        <dbReference type="ARBA" id="ARBA00022771"/>
    </source>
</evidence>
<dbReference type="PROSITE" id="PS00973">
    <property type="entry name" value="USP_2"/>
    <property type="match status" value="1"/>
</dbReference>
<dbReference type="PANTHER" id="PTHR21646:SF105">
    <property type="entry name" value="UBIQUITIN CARBOXYL-TERMINAL HYDROLASE 13"/>
    <property type="match status" value="1"/>
</dbReference>
<evidence type="ECO:0000259" key="18">
    <source>
        <dbReference type="PROSITE" id="PS50235"/>
    </source>
</evidence>
<keyword evidence="4 12" id="KW-0479">Metal-binding</keyword>
<accession>A0ABD1JQW4</accession>
<dbReference type="SUPFAM" id="SSF46934">
    <property type="entry name" value="UBA-like"/>
    <property type="match status" value="1"/>
</dbReference>
<keyword evidence="9 12" id="KW-0788">Thiol protease</keyword>
<keyword evidence="6 15" id="KW-0863">Zinc-finger</keyword>
<evidence type="ECO:0000256" key="13">
    <source>
        <dbReference type="PIRSR" id="PIRSR016308-1"/>
    </source>
</evidence>
<dbReference type="Gene3D" id="3.90.70.10">
    <property type="entry name" value="Cysteine proteinases"/>
    <property type="match status" value="2"/>
</dbReference>
<feature type="domain" description="UBA" evidence="17">
    <location>
        <begin position="636"/>
        <end position="677"/>
    </location>
</feature>
<dbReference type="CDD" id="cd14384">
    <property type="entry name" value="UBA1_UBP13"/>
    <property type="match status" value="1"/>
</dbReference>
<evidence type="ECO:0000256" key="12">
    <source>
        <dbReference type="PIRNR" id="PIRNR016308"/>
    </source>
</evidence>
<dbReference type="InterPro" id="IPR016652">
    <property type="entry name" value="Ubiquitinyl_hydrolase"/>
</dbReference>
<dbReference type="InterPro" id="IPR018200">
    <property type="entry name" value="USP_CS"/>
</dbReference>
<dbReference type="InterPro" id="IPR015940">
    <property type="entry name" value="UBA"/>
</dbReference>
<dbReference type="InterPro" id="IPR001394">
    <property type="entry name" value="Peptidase_C19_UCH"/>
</dbReference>
<dbReference type="SMART" id="SM00165">
    <property type="entry name" value="UBA"/>
    <property type="match status" value="2"/>
</dbReference>
<dbReference type="Pfam" id="PF00443">
    <property type="entry name" value="UCH"/>
    <property type="match status" value="1"/>
</dbReference>
<proteinExistence type="inferred from homology"/>
<dbReference type="PROSITE" id="PS50235">
    <property type="entry name" value="USP_3"/>
    <property type="match status" value="1"/>
</dbReference>
<dbReference type="Pfam" id="PF00627">
    <property type="entry name" value="UBA"/>
    <property type="match status" value="2"/>
</dbReference>
<keyword evidence="10 12" id="KW-0862">Zinc</keyword>
<dbReference type="PROSITE" id="PS50271">
    <property type="entry name" value="ZF_UBP"/>
    <property type="match status" value="1"/>
</dbReference>
<dbReference type="InterPro" id="IPR009060">
    <property type="entry name" value="UBA-like_sf"/>
</dbReference>
<dbReference type="FunFam" id="1.10.8.10:FF:000016">
    <property type="entry name" value="Ubiquitin carboxyl-terminal hydrolase"/>
    <property type="match status" value="1"/>
</dbReference>
<comment type="caution">
    <text evidence="20">The sequence shown here is derived from an EMBL/GenBank/DDBJ whole genome shotgun (WGS) entry which is preliminary data.</text>
</comment>
<dbReference type="FunFam" id="3.30.40.10:FF:000026">
    <property type="entry name" value="Ubiquitin carboxyl-terminal hydrolase"/>
    <property type="match status" value="1"/>
</dbReference>
<evidence type="ECO:0000256" key="4">
    <source>
        <dbReference type="ARBA" id="ARBA00022723"/>
    </source>
</evidence>
<feature type="active site" description="Proton acceptor" evidence="13">
    <location>
        <position position="820"/>
    </location>
</feature>
<dbReference type="Gene3D" id="3.30.40.10">
    <property type="entry name" value="Zinc/RING finger domain, C3HC4 (zinc finger)"/>
    <property type="match status" value="2"/>
</dbReference>
<dbReference type="CDD" id="cd14386">
    <property type="entry name" value="UBA2_UBP5"/>
    <property type="match status" value="1"/>
</dbReference>
<dbReference type="InterPro" id="IPR038765">
    <property type="entry name" value="Papain-like_cys_pep_sf"/>
</dbReference>
<feature type="binding site" evidence="14">
    <location>
        <position position="192"/>
    </location>
    <ligand>
        <name>Zn(2+)</name>
        <dbReference type="ChEBI" id="CHEBI:29105"/>
    </ligand>
</feature>
<dbReference type="SUPFAM" id="SSF57850">
    <property type="entry name" value="RING/U-box"/>
    <property type="match status" value="1"/>
</dbReference>
<evidence type="ECO:0000259" key="19">
    <source>
        <dbReference type="PROSITE" id="PS50271"/>
    </source>
</evidence>
<dbReference type="InterPro" id="IPR028889">
    <property type="entry name" value="USP"/>
</dbReference>
<evidence type="ECO:0000256" key="16">
    <source>
        <dbReference type="SAM" id="MobiDB-lite"/>
    </source>
</evidence>
<evidence type="ECO:0000259" key="17">
    <source>
        <dbReference type="PROSITE" id="PS50030"/>
    </source>
</evidence>
<feature type="domain" description="UBA" evidence="17">
    <location>
        <begin position="709"/>
        <end position="749"/>
    </location>
</feature>
<dbReference type="GO" id="GO:0008270">
    <property type="term" value="F:zinc ion binding"/>
    <property type="evidence" value="ECO:0007669"/>
    <property type="project" value="UniProtKB-UniRule"/>
</dbReference>
<evidence type="ECO:0000256" key="9">
    <source>
        <dbReference type="ARBA" id="ARBA00022807"/>
    </source>
</evidence>
<comment type="similarity">
    <text evidence="2 12">Belongs to the peptidase C19 family.</text>
</comment>
<keyword evidence="11" id="KW-0072">Autophagy</keyword>
<dbReference type="PROSITE" id="PS50030">
    <property type="entry name" value="UBA"/>
    <property type="match status" value="2"/>
</dbReference>
<feature type="active site" description="Nucleophile" evidence="13">
    <location>
        <position position="328"/>
    </location>
</feature>
<evidence type="ECO:0000256" key="10">
    <source>
        <dbReference type="ARBA" id="ARBA00022833"/>
    </source>
</evidence>
<dbReference type="Proteomes" id="UP001591681">
    <property type="component" value="Unassembled WGS sequence"/>
</dbReference>
<evidence type="ECO:0000256" key="5">
    <source>
        <dbReference type="ARBA" id="ARBA00022737"/>
    </source>
</evidence>
<dbReference type="PIRSF" id="PIRSF016308">
    <property type="entry name" value="UBP"/>
    <property type="match status" value="1"/>
</dbReference>
<dbReference type="GO" id="GO:0006914">
    <property type="term" value="P:autophagy"/>
    <property type="evidence" value="ECO:0007669"/>
    <property type="project" value="UniProtKB-KW"/>
</dbReference>
<evidence type="ECO:0000256" key="7">
    <source>
        <dbReference type="ARBA" id="ARBA00022786"/>
    </source>
</evidence>
<reference evidence="20 21" key="1">
    <citation type="submission" date="2024-09" db="EMBL/GenBank/DDBJ databases">
        <title>A chromosome-level genome assembly of Gray's grenadier anchovy, Coilia grayii.</title>
        <authorList>
            <person name="Fu Z."/>
        </authorList>
    </citation>
    <scope>NUCLEOTIDE SEQUENCE [LARGE SCALE GENOMIC DNA]</scope>
    <source>
        <strain evidence="20">G4</strain>
        <tissue evidence="20">Muscle</tissue>
    </source>
</reference>
<keyword evidence="5" id="KW-0677">Repeat</keyword>
<dbReference type="EMBL" id="JBHFQA010000012">
    <property type="protein sequence ID" value="KAL2089263.1"/>
    <property type="molecule type" value="Genomic_DNA"/>
</dbReference>
<organism evidence="20 21">
    <name type="scientific">Coilia grayii</name>
    <name type="common">Gray's grenadier anchovy</name>
    <dbReference type="NCBI Taxonomy" id="363190"/>
    <lineage>
        <taxon>Eukaryota</taxon>
        <taxon>Metazoa</taxon>
        <taxon>Chordata</taxon>
        <taxon>Craniata</taxon>
        <taxon>Vertebrata</taxon>
        <taxon>Euteleostomi</taxon>
        <taxon>Actinopterygii</taxon>
        <taxon>Neopterygii</taxon>
        <taxon>Teleostei</taxon>
        <taxon>Clupei</taxon>
        <taxon>Clupeiformes</taxon>
        <taxon>Clupeoidei</taxon>
        <taxon>Engraulidae</taxon>
        <taxon>Coilinae</taxon>
        <taxon>Coilia</taxon>
    </lineage>
</organism>
<keyword evidence="7 12" id="KW-0833">Ubl conjugation pathway</keyword>
<feature type="domain" description="USP" evidence="18">
    <location>
        <begin position="319"/>
        <end position="858"/>
    </location>
</feature>
<dbReference type="InterPro" id="IPR041432">
    <property type="entry name" value="UBP13_Znf-UBP_var"/>
</dbReference>
<dbReference type="GO" id="GO:0004843">
    <property type="term" value="F:cysteine-type deubiquitinase activity"/>
    <property type="evidence" value="ECO:0007669"/>
    <property type="project" value="UniProtKB-UniRule"/>
</dbReference>
<comment type="catalytic activity">
    <reaction evidence="1 12">
        <text>Thiol-dependent hydrolysis of ester, thioester, amide, peptide and isopeptide bonds formed by the C-terminal Gly of ubiquitin (a 76-residue protein attached to proteins as an intracellular targeting signal).</text>
        <dbReference type="EC" id="3.4.19.12"/>
    </reaction>
</comment>
<dbReference type="PANTHER" id="PTHR21646">
    <property type="entry name" value="UBIQUITIN CARBOXYL-TERMINAL HYDROLASE"/>
    <property type="match status" value="1"/>
</dbReference>
<feature type="region of interest" description="Disordered" evidence="16">
    <location>
        <begin position="604"/>
        <end position="638"/>
    </location>
</feature>
<feature type="binding site" evidence="14">
    <location>
        <position position="195"/>
    </location>
    <ligand>
        <name>Zn(2+)</name>
        <dbReference type="ChEBI" id="CHEBI:29105"/>
    </ligand>
</feature>
<dbReference type="Pfam" id="PF17807">
    <property type="entry name" value="zf-UBP_var"/>
    <property type="match status" value="1"/>
</dbReference>
<keyword evidence="21" id="KW-1185">Reference proteome</keyword>
<evidence type="ECO:0000256" key="3">
    <source>
        <dbReference type="ARBA" id="ARBA00022670"/>
    </source>
</evidence>
<evidence type="ECO:0000256" key="11">
    <source>
        <dbReference type="ARBA" id="ARBA00023006"/>
    </source>
</evidence>
<evidence type="ECO:0000256" key="1">
    <source>
        <dbReference type="ARBA" id="ARBA00000707"/>
    </source>
</evidence>
<protein>
    <recommendedName>
        <fullName evidence="12">Ubiquitin carboxyl-terminal hydrolase</fullName>
        <ecNumber evidence="12">3.4.19.12</ecNumber>
    </recommendedName>
</protein>
<dbReference type="Gene3D" id="1.10.8.10">
    <property type="entry name" value="DNA helicase RuvA subunit, C-terminal domain"/>
    <property type="match status" value="2"/>
</dbReference>
<evidence type="ECO:0000256" key="2">
    <source>
        <dbReference type="ARBA" id="ARBA00009085"/>
    </source>
</evidence>
<dbReference type="SMART" id="SM00290">
    <property type="entry name" value="ZnF_UBP"/>
    <property type="match status" value="1"/>
</dbReference>
<dbReference type="AlphaFoldDB" id="A0ABD1JQW4"/>
<dbReference type="FunFam" id="3.90.70.10:FF:000063">
    <property type="entry name" value="Ubiquitin carboxyl-terminal hydrolase"/>
    <property type="match status" value="1"/>
</dbReference>
<sequence length="861" mass="96918">MATDLGELLVPYMPTIRVPRTGDRVYKSECAFSYDSPESEGGLYVCMNTFLGFGREHVERHYRKTGQSVYMHLKRTVKEKATGAAAGSVPRRRNGKVFLDLELERDFNGVDYEYEDEAKLVIFPDHYEIPLPNIEELPALVTIACDAVLNAPSAYKKQELDSWDEEIQVSRHARSLRQQENGVRIPPSGWKCSKCEMRENLWLNLTDGSVLCGKWFFDGSGGNGHALEHYRETNFPLAVKLDTITPDGADIYSFEEEEAVLDPNISDHLSHFGIDMLKINKTENGQTDNQRHGERRVSEWEVLQEAGLKLKGVFGPGYTGIRNLGNSCYISTTLQVLFSIPEFQRAYVGNLQRIFDYSPLDPTQDFATQMAKLGHGLLSGLYAKPPLKSELIEQVMKEEYKKQQNGISPRMLKSLVSRGHPEFSSNRQQDAQEFLVHLINLVERNSAGSENPSDVFRFLVEERVQCCQTRKVRYTQRTDYLIQLPAPLEAASNREELMAYEAKRREAEENSRAPPGDPVRARIPFSACLQALTEPQNVSDFWSSALQAKSAGVKTCRFASFPEYLVLQIKKFTFGVDWVPKKLDVSIDVPDFLDLNRLRSTGLQSGEEELPDLSPPIVIPEDTRDNSMSNSTDSPEIDESSVMQLAEMGFPLEACRKAVYYTGNMGAEMAFNWIIAHMEEPDFAEPLAVPSFSEPDALSPAMAPPMDNQPPEESIAILTSMGFPRAHTIRALIATNNNLERALDWIFVHPESEEEEPEGGMSDMADTEPDDHAPSSANGNSDPAPSPDTDASGPRIRDGPGRYELFAFISHMGESTMSGHYVCHIKKEGRWVIYNDHRVCVSERPPKDLGYIYFFRRLANC</sequence>
<gene>
    <name evidence="20" type="ORF">ACEWY4_013951</name>
</gene>
<keyword evidence="8 12" id="KW-0378">Hydrolase</keyword>
<dbReference type="EC" id="3.4.19.12" evidence="12"/>
<dbReference type="InterPro" id="IPR001607">
    <property type="entry name" value="Znf_UBP"/>
</dbReference>
<dbReference type="CDD" id="cd02658">
    <property type="entry name" value="Peptidase_C19B"/>
    <property type="match status" value="1"/>
</dbReference>
<feature type="binding site" evidence="14">
    <location>
        <position position="212"/>
    </location>
    <ligand>
        <name>Zn(2+)</name>
        <dbReference type="ChEBI" id="CHEBI:29105"/>
    </ligand>
</feature>
<dbReference type="Pfam" id="PF02148">
    <property type="entry name" value="zf-UBP"/>
    <property type="match status" value="1"/>
</dbReference>
<name>A0ABD1JQW4_9TELE</name>
<dbReference type="InterPro" id="IPR013083">
    <property type="entry name" value="Znf_RING/FYVE/PHD"/>
</dbReference>
<feature type="region of interest" description="Disordered" evidence="16">
    <location>
        <begin position="752"/>
        <end position="797"/>
    </location>
</feature>
<dbReference type="SUPFAM" id="SSF54001">
    <property type="entry name" value="Cysteine proteinases"/>
    <property type="match status" value="1"/>
</dbReference>
<evidence type="ECO:0000256" key="8">
    <source>
        <dbReference type="ARBA" id="ARBA00022801"/>
    </source>
</evidence>
<feature type="binding site" evidence="14">
    <location>
        <position position="225"/>
    </location>
    <ligand>
        <name>Zn(2+)</name>
        <dbReference type="ChEBI" id="CHEBI:29105"/>
    </ligand>
</feature>
<dbReference type="FunFam" id="3.30.40.10:FF:000770">
    <property type="entry name" value="Ubiquitin carboxyl-terminal hydrolase"/>
    <property type="match status" value="1"/>
</dbReference>
<evidence type="ECO:0000313" key="20">
    <source>
        <dbReference type="EMBL" id="KAL2089263.1"/>
    </source>
</evidence>
<evidence type="ECO:0000256" key="14">
    <source>
        <dbReference type="PIRSR" id="PIRSR016308-3"/>
    </source>
</evidence>
<evidence type="ECO:0000256" key="15">
    <source>
        <dbReference type="PROSITE-ProRule" id="PRU00502"/>
    </source>
</evidence>